<dbReference type="GeneID" id="22916220"/>
<feature type="compositionally biased region" description="Basic and acidic residues" evidence="1">
    <location>
        <begin position="376"/>
        <end position="388"/>
    </location>
</feature>
<gene>
    <name evidence="3" type="ORF">GNI_188450</name>
</gene>
<dbReference type="VEuPathDB" id="CryptoDB:GNI_188450"/>
<proteinExistence type="predicted"/>
<dbReference type="SMART" id="SM00355">
    <property type="entry name" value="ZnF_C2H2"/>
    <property type="match status" value="4"/>
</dbReference>
<accession>A0A023AWY7</accession>
<feature type="domain" description="C2H2-type" evidence="2">
    <location>
        <begin position="428"/>
        <end position="449"/>
    </location>
</feature>
<name>A0A023AWY7_GRENI</name>
<dbReference type="PROSITE" id="PS00028">
    <property type="entry name" value="ZINC_FINGER_C2H2_1"/>
    <property type="match status" value="1"/>
</dbReference>
<dbReference type="Proteomes" id="UP000019763">
    <property type="component" value="Unassembled WGS sequence"/>
</dbReference>
<protein>
    <recommendedName>
        <fullName evidence="2">C2H2-type domain-containing protein</fullName>
    </recommendedName>
</protein>
<dbReference type="AlphaFoldDB" id="A0A023AWY7"/>
<evidence type="ECO:0000313" key="3">
    <source>
        <dbReference type="EMBL" id="EZG43097.1"/>
    </source>
</evidence>
<keyword evidence="4" id="KW-1185">Reference proteome</keyword>
<sequence length="519" mass="58473">MGILLDNKLNMNPEVDARIRKAKAAATTFADTVKTIPPSMLAARVRITGACAVILPHLLYLWREIPFTPQQRSTMTDVATQLLAKVLGNTSGVSARTILQHVENITKGLTPRMKQMAEIPWELQKDTYADLSIAQTSDFHKQGQSTSILHVTTEMNGAPQPATRKPFIPKLKLTEEPDTTDFVSPREDLDYEETRDVYATTLECSPPTPGFGQDKHPPNTSNMTLRLETIRAVELAQLTCPYCGMEKTTKQATRAHFTTAHPGLYRPPPDDPCYCTGCKRVMTKPYYRDHRCRKAPTEEFKTTECVGCGKCYANPQLSAHLIHCVKYTGQLIPSRQNTGAFEFAKKIRELLKPMPVKRLDTVNSTCTNQTLKRAKDSLRPHTPREKRCQASANPHQITPRRDAELMRDRADRMRKDTEEAIRREQSYCKLCHKELKSSQALRRHESLYHPERTRPKGLPVACIGCNIAFKTAATYVKHKCKGTPRGELAEKACPECGEVTLANPEYSVHLLEHHPGIYS</sequence>
<dbReference type="RefSeq" id="XP_011134671.1">
    <property type="nucleotide sequence ID" value="XM_011136369.1"/>
</dbReference>
<organism evidence="3 4">
    <name type="scientific">Gregarina niphandrodes</name>
    <name type="common">Septate eugregarine</name>
    <dbReference type="NCBI Taxonomy" id="110365"/>
    <lineage>
        <taxon>Eukaryota</taxon>
        <taxon>Sar</taxon>
        <taxon>Alveolata</taxon>
        <taxon>Apicomplexa</taxon>
        <taxon>Conoidasida</taxon>
        <taxon>Gregarinasina</taxon>
        <taxon>Eugregarinorida</taxon>
        <taxon>Gregarinidae</taxon>
        <taxon>Gregarina</taxon>
    </lineage>
</organism>
<feature type="region of interest" description="Disordered" evidence="1">
    <location>
        <begin position="376"/>
        <end position="395"/>
    </location>
</feature>
<evidence type="ECO:0000313" key="4">
    <source>
        <dbReference type="Proteomes" id="UP000019763"/>
    </source>
</evidence>
<dbReference type="EMBL" id="AFNH02001434">
    <property type="protein sequence ID" value="EZG43097.1"/>
    <property type="molecule type" value="Genomic_DNA"/>
</dbReference>
<dbReference type="InterPro" id="IPR013087">
    <property type="entry name" value="Znf_C2H2_type"/>
</dbReference>
<comment type="caution">
    <text evidence="3">The sequence shown here is derived from an EMBL/GenBank/DDBJ whole genome shotgun (WGS) entry which is preliminary data.</text>
</comment>
<reference evidence="3" key="1">
    <citation type="submission" date="2013-12" db="EMBL/GenBank/DDBJ databases">
        <authorList>
            <person name="Omoto C.K."/>
            <person name="Sibley D."/>
            <person name="Venepally P."/>
            <person name="Hadjithomas M."/>
            <person name="Karamycheva S."/>
            <person name="Brunk B."/>
            <person name="Roos D."/>
            <person name="Caler E."/>
            <person name="Lorenzi H."/>
        </authorList>
    </citation>
    <scope>NUCLEOTIDE SEQUENCE</scope>
</reference>
<evidence type="ECO:0000256" key="1">
    <source>
        <dbReference type="SAM" id="MobiDB-lite"/>
    </source>
</evidence>
<evidence type="ECO:0000259" key="2">
    <source>
        <dbReference type="PROSITE" id="PS00028"/>
    </source>
</evidence>